<keyword evidence="4" id="KW-0812">Transmembrane</keyword>
<keyword evidence="4" id="KW-0472">Membrane</keyword>
<reference evidence="6 7" key="1">
    <citation type="journal article" date="2013" name="Genome Announc.">
        <title>Genome Sequence of the Pyrene- and Fluoranthene-Degrading Bacterium Cycloclasticus sp. Strain PY97M.</title>
        <authorList>
            <person name="Cui Z."/>
            <person name="Xu G."/>
            <person name="Li Q."/>
            <person name="Gao W."/>
            <person name="Zheng L."/>
        </authorList>
    </citation>
    <scope>NUCLEOTIDE SEQUENCE [LARGE SCALE GENOMIC DNA]</scope>
    <source>
        <strain evidence="6 7">PY97M</strain>
    </source>
</reference>
<protein>
    <submittedName>
        <fullName evidence="6">Phospholipid and glycerol acyltransferase</fullName>
    </submittedName>
</protein>
<accession>A0AB33Z1P7</accession>
<keyword evidence="3 6" id="KW-0012">Acyltransferase</keyword>
<organism evidence="6 7">
    <name type="scientific">Cycloclasticus pugetii</name>
    <dbReference type="NCBI Taxonomy" id="34068"/>
    <lineage>
        <taxon>Bacteria</taxon>
        <taxon>Pseudomonadati</taxon>
        <taxon>Pseudomonadota</taxon>
        <taxon>Gammaproteobacteria</taxon>
        <taxon>Thiotrichales</taxon>
        <taxon>Piscirickettsiaceae</taxon>
        <taxon>Cycloclasticus</taxon>
    </lineage>
</organism>
<comment type="pathway">
    <text evidence="1">Lipid metabolism.</text>
</comment>
<evidence type="ECO:0000313" key="6">
    <source>
        <dbReference type="EMBL" id="EPD13084.1"/>
    </source>
</evidence>
<sequence>MTQAKTSLFKLLIPGLRSVVFFIFQVTTLFIFAPLVLLSFPFSYNIRYAIASTWAKLVIKGLKVICKLDFQVTGLENIKGNGIIFCKHQSAWETFALQVMFPEQCWVLKKELLWIPLFGWALALTQPIAIDRSKKSKSFRQIIKQGSQRLQSGRWVVIFPEGTRTAPGERKKYMVGGALLAEKSGYPVIPVAHNAGEFWKKNAFIKHPGTIQVRIGKMIDSNAMSAKELNQQAENWIEGQMEEITNKSP</sequence>
<dbReference type="RefSeq" id="WP_015004832.1">
    <property type="nucleotide sequence ID" value="NZ_FQZJ01000003.1"/>
</dbReference>
<dbReference type="InterPro" id="IPR002123">
    <property type="entry name" value="Plipid/glycerol_acylTrfase"/>
</dbReference>
<dbReference type="EMBL" id="ASHL01000004">
    <property type="protein sequence ID" value="EPD13084.1"/>
    <property type="molecule type" value="Genomic_DNA"/>
</dbReference>
<dbReference type="SMART" id="SM00563">
    <property type="entry name" value="PlsC"/>
    <property type="match status" value="1"/>
</dbReference>
<dbReference type="GO" id="GO:0006654">
    <property type="term" value="P:phosphatidic acid biosynthetic process"/>
    <property type="evidence" value="ECO:0007669"/>
    <property type="project" value="TreeGrafter"/>
</dbReference>
<name>A0AB33Z1P7_9GAMM</name>
<dbReference type="PANTHER" id="PTHR10434:SF40">
    <property type="entry name" value="1-ACYL-SN-GLYCEROL-3-PHOSPHATE ACYLTRANSFERASE"/>
    <property type="match status" value="1"/>
</dbReference>
<dbReference type="SUPFAM" id="SSF69593">
    <property type="entry name" value="Glycerol-3-phosphate (1)-acyltransferase"/>
    <property type="match status" value="1"/>
</dbReference>
<keyword evidence="7" id="KW-1185">Reference proteome</keyword>
<evidence type="ECO:0000256" key="4">
    <source>
        <dbReference type="SAM" id="Phobius"/>
    </source>
</evidence>
<evidence type="ECO:0000256" key="2">
    <source>
        <dbReference type="ARBA" id="ARBA00022679"/>
    </source>
</evidence>
<feature type="domain" description="Phospholipid/glycerol acyltransferase" evidence="5">
    <location>
        <begin position="82"/>
        <end position="196"/>
    </location>
</feature>
<dbReference type="Pfam" id="PF01553">
    <property type="entry name" value="Acyltransferase"/>
    <property type="match status" value="1"/>
</dbReference>
<keyword evidence="4" id="KW-1133">Transmembrane helix</keyword>
<dbReference type="AlphaFoldDB" id="A0AB33Z1P7"/>
<feature type="transmembrane region" description="Helical" evidence="4">
    <location>
        <begin position="20"/>
        <end position="44"/>
    </location>
</feature>
<dbReference type="GO" id="GO:0003841">
    <property type="term" value="F:1-acylglycerol-3-phosphate O-acyltransferase activity"/>
    <property type="evidence" value="ECO:0007669"/>
    <property type="project" value="TreeGrafter"/>
</dbReference>
<dbReference type="PANTHER" id="PTHR10434">
    <property type="entry name" value="1-ACYL-SN-GLYCEROL-3-PHOSPHATE ACYLTRANSFERASE"/>
    <property type="match status" value="1"/>
</dbReference>
<dbReference type="CDD" id="cd07989">
    <property type="entry name" value="LPLAT_AGPAT-like"/>
    <property type="match status" value="1"/>
</dbReference>
<keyword evidence="2" id="KW-0808">Transferase</keyword>
<evidence type="ECO:0000313" key="7">
    <source>
        <dbReference type="Proteomes" id="UP000015462"/>
    </source>
</evidence>
<gene>
    <name evidence="6" type="ORF">L196_05565</name>
</gene>
<evidence type="ECO:0000259" key="5">
    <source>
        <dbReference type="SMART" id="SM00563"/>
    </source>
</evidence>
<evidence type="ECO:0000256" key="1">
    <source>
        <dbReference type="ARBA" id="ARBA00005189"/>
    </source>
</evidence>
<comment type="caution">
    <text evidence="6">The sequence shown here is derived from an EMBL/GenBank/DDBJ whole genome shotgun (WGS) entry which is preliminary data.</text>
</comment>
<evidence type="ECO:0000256" key="3">
    <source>
        <dbReference type="ARBA" id="ARBA00023315"/>
    </source>
</evidence>
<dbReference type="Proteomes" id="UP000015462">
    <property type="component" value="Unassembled WGS sequence"/>
</dbReference>
<proteinExistence type="predicted"/>